<dbReference type="Gene3D" id="1.10.720.30">
    <property type="entry name" value="SAP domain"/>
    <property type="match status" value="1"/>
</dbReference>
<feature type="coiled-coil region" evidence="1">
    <location>
        <begin position="254"/>
        <end position="356"/>
    </location>
</feature>
<comment type="caution">
    <text evidence="4">The sequence shown here is derived from an EMBL/GenBank/DDBJ whole genome shotgun (WGS) entry which is preliminary data.</text>
</comment>
<evidence type="ECO:0000259" key="3">
    <source>
        <dbReference type="PROSITE" id="PS50800"/>
    </source>
</evidence>
<dbReference type="PROSITE" id="PS50800">
    <property type="entry name" value="SAP"/>
    <property type="match status" value="1"/>
</dbReference>
<feature type="region of interest" description="Disordered" evidence="2">
    <location>
        <begin position="54"/>
        <end position="88"/>
    </location>
</feature>
<dbReference type="Proteomes" id="UP001516023">
    <property type="component" value="Unassembled WGS sequence"/>
</dbReference>
<feature type="domain" description="SAP" evidence="3">
    <location>
        <begin position="657"/>
        <end position="690"/>
    </location>
</feature>
<dbReference type="InterPro" id="IPR036361">
    <property type="entry name" value="SAP_dom_sf"/>
</dbReference>
<keyword evidence="1" id="KW-0175">Coiled coil</keyword>
<accession>A0ABD3P6K0</accession>
<sequence>MTKAHAQAIAIAAIVALPQTASLSFHPPSVKWSLHPPLQWSRLLRPTARHRPAPFHATLDKSEDTTDTFFMDDGNEKEWSVKKPPPLSADSFQRARLAEQLRLSKDLSSKSSPPPRETDEESQLSLLASQLTTDILQPLLYPEIEKEVPPKYILGAAIHGSFVTVLTATLLFGLSLPLVETMVAAFSVGIVAAYVSITRGKSGEVLREIGRYTMDFTDAALERYGEFEAGWKVEKASKAMETLSKVDIIENSAVKSVLEQADRAVQEVKRAEAELEAAAEKRKRALVEASEMIDNVERAKMEAVRLAQEEKRRADKEEMENKRLEEERLWLEEQNRLAEERLLARLDEEKRIAEARRLMKNPVDYYAAAKLAYESSDKSDGFYTFRSNYLKTTSAMVAQKHKERQAAAKLETERLEAERLEVEEAKRLEAERLEAEETMRLEAEQAAQRAAEEQKRIEAAKAEEKLWPQNAKRNELRKKRNKRLEAEEAKRLEAEEAARIEEEEKRAEEAARHEAERIIREEEARLMEEQAAAAREAVLLAEQQDYMDDEEDVIDDEDWEASVRLANQLAGIEEFEGEEDISIDDMDDFLKVELDDLTEDEEELLGKAAREAVRKYEEEMRMKKSQKQAVRSSWDEELVVKSNVQEEGGEDDSDFDYSQMTIAELKDILRSRGLKVSGKKGELIERLKSS</sequence>
<dbReference type="SMART" id="SM00513">
    <property type="entry name" value="SAP"/>
    <property type="match status" value="1"/>
</dbReference>
<feature type="region of interest" description="Disordered" evidence="2">
    <location>
        <begin position="103"/>
        <end position="123"/>
    </location>
</feature>
<dbReference type="SUPFAM" id="SSF68906">
    <property type="entry name" value="SAP domain"/>
    <property type="match status" value="1"/>
</dbReference>
<dbReference type="EMBL" id="JABMIG020000249">
    <property type="protein sequence ID" value="KAL3783875.1"/>
    <property type="molecule type" value="Genomic_DNA"/>
</dbReference>
<protein>
    <recommendedName>
        <fullName evidence="3">SAP domain-containing protein</fullName>
    </recommendedName>
</protein>
<name>A0ABD3P6K0_9STRA</name>
<evidence type="ECO:0000256" key="1">
    <source>
        <dbReference type="SAM" id="Coils"/>
    </source>
</evidence>
<gene>
    <name evidence="4" type="ORF">HJC23_007980</name>
</gene>
<evidence type="ECO:0000256" key="2">
    <source>
        <dbReference type="SAM" id="MobiDB-lite"/>
    </source>
</evidence>
<dbReference type="InterPro" id="IPR003034">
    <property type="entry name" value="SAP_dom"/>
</dbReference>
<dbReference type="AlphaFoldDB" id="A0ABD3P6K0"/>
<reference evidence="4 5" key="1">
    <citation type="journal article" date="2020" name="G3 (Bethesda)">
        <title>Improved Reference Genome for Cyclotella cryptica CCMP332, a Model for Cell Wall Morphogenesis, Salinity Adaptation, and Lipid Production in Diatoms (Bacillariophyta).</title>
        <authorList>
            <person name="Roberts W.R."/>
            <person name="Downey K.M."/>
            <person name="Ruck E.C."/>
            <person name="Traller J.C."/>
            <person name="Alverson A.J."/>
        </authorList>
    </citation>
    <scope>NUCLEOTIDE SEQUENCE [LARGE SCALE GENOMIC DNA]</scope>
    <source>
        <strain evidence="4 5">CCMP332</strain>
    </source>
</reference>
<proteinExistence type="predicted"/>
<evidence type="ECO:0000313" key="5">
    <source>
        <dbReference type="Proteomes" id="UP001516023"/>
    </source>
</evidence>
<dbReference type="Pfam" id="PF02037">
    <property type="entry name" value="SAP"/>
    <property type="match status" value="1"/>
</dbReference>
<evidence type="ECO:0000313" key="4">
    <source>
        <dbReference type="EMBL" id="KAL3783875.1"/>
    </source>
</evidence>
<keyword evidence="5" id="KW-1185">Reference proteome</keyword>
<feature type="region of interest" description="Disordered" evidence="2">
    <location>
        <begin position="461"/>
        <end position="490"/>
    </location>
</feature>
<organism evidence="4 5">
    <name type="scientific">Cyclotella cryptica</name>
    <dbReference type="NCBI Taxonomy" id="29204"/>
    <lineage>
        <taxon>Eukaryota</taxon>
        <taxon>Sar</taxon>
        <taxon>Stramenopiles</taxon>
        <taxon>Ochrophyta</taxon>
        <taxon>Bacillariophyta</taxon>
        <taxon>Coscinodiscophyceae</taxon>
        <taxon>Thalassiosirophycidae</taxon>
        <taxon>Stephanodiscales</taxon>
        <taxon>Stephanodiscaceae</taxon>
        <taxon>Cyclotella</taxon>
    </lineage>
</organism>